<comment type="similarity">
    <text evidence="7 8">Belongs to the drug/metabolite transporter (DMT) superfamily. Small multidrug resistance (SMR) (TC 2.A.7.1) family.</text>
</comment>
<keyword evidence="6 9" id="KW-0472">Membrane</keyword>
<organism evidence="10 11">
    <name type="scientific">Phaeospirillum tilakii</name>
    <dbReference type="NCBI Taxonomy" id="741673"/>
    <lineage>
        <taxon>Bacteria</taxon>
        <taxon>Pseudomonadati</taxon>
        <taxon>Pseudomonadota</taxon>
        <taxon>Alphaproteobacteria</taxon>
        <taxon>Rhodospirillales</taxon>
        <taxon>Rhodospirillaceae</taxon>
        <taxon>Phaeospirillum</taxon>
    </lineage>
</organism>
<dbReference type="Proteomes" id="UP001597296">
    <property type="component" value="Unassembled WGS sequence"/>
</dbReference>
<evidence type="ECO:0000256" key="6">
    <source>
        <dbReference type="ARBA" id="ARBA00023136"/>
    </source>
</evidence>
<evidence type="ECO:0000256" key="3">
    <source>
        <dbReference type="ARBA" id="ARBA00022475"/>
    </source>
</evidence>
<dbReference type="PANTHER" id="PTHR30561">
    <property type="entry name" value="SMR FAMILY PROTON-DEPENDENT DRUG EFFLUX TRANSPORTER SUGE"/>
    <property type="match status" value="1"/>
</dbReference>
<comment type="subcellular location">
    <subcellularLocation>
        <location evidence="1 8">Cell membrane</location>
        <topology evidence="1 8">Multi-pass membrane protein</topology>
    </subcellularLocation>
</comment>
<dbReference type="PANTHER" id="PTHR30561:SF1">
    <property type="entry name" value="MULTIDRUG TRANSPORTER EMRE"/>
    <property type="match status" value="1"/>
</dbReference>
<keyword evidence="3" id="KW-1003">Cell membrane</keyword>
<dbReference type="Pfam" id="PF00893">
    <property type="entry name" value="Multi_Drug_Res"/>
    <property type="match status" value="1"/>
</dbReference>
<dbReference type="Gene3D" id="1.10.3730.20">
    <property type="match status" value="1"/>
</dbReference>
<evidence type="ECO:0000313" key="10">
    <source>
        <dbReference type="EMBL" id="MFD2234293.1"/>
    </source>
</evidence>
<feature type="transmembrane region" description="Helical" evidence="9">
    <location>
        <begin position="30"/>
        <end position="48"/>
    </location>
</feature>
<feature type="transmembrane region" description="Helical" evidence="9">
    <location>
        <begin position="85"/>
        <end position="103"/>
    </location>
</feature>
<evidence type="ECO:0000256" key="1">
    <source>
        <dbReference type="ARBA" id="ARBA00004651"/>
    </source>
</evidence>
<dbReference type="EMBL" id="JBHUIY010000019">
    <property type="protein sequence ID" value="MFD2234293.1"/>
    <property type="molecule type" value="Genomic_DNA"/>
</dbReference>
<dbReference type="SUPFAM" id="SSF103481">
    <property type="entry name" value="Multidrug resistance efflux transporter EmrE"/>
    <property type="match status" value="1"/>
</dbReference>
<evidence type="ECO:0000256" key="4">
    <source>
        <dbReference type="ARBA" id="ARBA00022692"/>
    </source>
</evidence>
<dbReference type="InterPro" id="IPR045324">
    <property type="entry name" value="Small_multidrug_res"/>
</dbReference>
<dbReference type="RefSeq" id="WP_377316367.1">
    <property type="nucleotide sequence ID" value="NZ_JBHUIY010000019.1"/>
</dbReference>
<name>A0ABW5CE19_9PROT</name>
<evidence type="ECO:0000256" key="9">
    <source>
        <dbReference type="SAM" id="Phobius"/>
    </source>
</evidence>
<protein>
    <submittedName>
        <fullName evidence="10">DMT family transporter</fullName>
    </submittedName>
</protein>
<comment type="caution">
    <text evidence="10">The sequence shown here is derived from an EMBL/GenBank/DDBJ whole genome shotgun (WGS) entry which is preliminary data.</text>
</comment>
<proteinExistence type="inferred from homology"/>
<dbReference type="InterPro" id="IPR037185">
    <property type="entry name" value="EmrE-like"/>
</dbReference>
<evidence type="ECO:0000256" key="7">
    <source>
        <dbReference type="ARBA" id="ARBA00038032"/>
    </source>
</evidence>
<evidence type="ECO:0000256" key="8">
    <source>
        <dbReference type="RuleBase" id="RU003942"/>
    </source>
</evidence>
<accession>A0ABW5CE19</accession>
<evidence type="ECO:0000313" key="11">
    <source>
        <dbReference type="Proteomes" id="UP001597296"/>
    </source>
</evidence>
<feature type="transmembrane region" description="Helical" evidence="9">
    <location>
        <begin position="60"/>
        <end position="79"/>
    </location>
</feature>
<keyword evidence="4 8" id="KW-0812">Transmembrane</keyword>
<evidence type="ECO:0000256" key="5">
    <source>
        <dbReference type="ARBA" id="ARBA00022989"/>
    </source>
</evidence>
<dbReference type="InterPro" id="IPR000390">
    <property type="entry name" value="Small_drug/metabolite_transptr"/>
</dbReference>
<keyword evidence="2" id="KW-0813">Transport</keyword>
<gene>
    <name evidence="10" type="ORF">ACFSNB_10805</name>
</gene>
<sequence length="109" mass="11169">MQAWLWLGGAILAEVAGTSALKASDGFTRLWPALGVVAGYGLAFYGLSQALRTVPVGVAYAVWSGVGLVLVALIGWLWFGERLPPLALVGIGLILVGVVLLNLGGGGTH</sequence>
<keyword evidence="11" id="KW-1185">Reference proteome</keyword>
<keyword evidence="5 9" id="KW-1133">Transmembrane helix</keyword>
<reference evidence="11" key="1">
    <citation type="journal article" date="2019" name="Int. J. Syst. Evol. Microbiol.">
        <title>The Global Catalogue of Microorganisms (GCM) 10K type strain sequencing project: providing services to taxonomists for standard genome sequencing and annotation.</title>
        <authorList>
            <consortium name="The Broad Institute Genomics Platform"/>
            <consortium name="The Broad Institute Genome Sequencing Center for Infectious Disease"/>
            <person name="Wu L."/>
            <person name="Ma J."/>
        </authorList>
    </citation>
    <scope>NUCLEOTIDE SEQUENCE [LARGE SCALE GENOMIC DNA]</scope>
    <source>
        <strain evidence="11">KCTC 15012</strain>
    </source>
</reference>
<evidence type="ECO:0000256" key="2">
    <source>
        <dbReference type="ARBA" id="ARBA00022448"/>
    </source>
</evidence>